<accession>A0A392VNE0</accession>
<feature type="compositionally biased region" description="Acidic residues" evidence="1">
    <location>
        <begin position="1"/>
        <end position="13"/>
    </location>
</feature>
<reference evidence="2 3" key="1">
    <citation type="journal article" date="2018" name="Front. Plant Sci.">
        <title>Red Clover (Trifolium pratense) and Zigzag Clover (T. medium) - A Picture of Genomic Similarities and Differences.</title>
        <authorList>
            <person name="Dluhosova J."/>
            <person name="Istvanek J."/>
            <person name="Nedelnik J."/>
            <person name="Repkova J."/>
        </authorList>
    </citation>
    <scope>NUCLEOTIDE SEQUENCE [LARGE SCALE GENOMIC DNA]</scope>
    <source>
        <strain evidence="3">cv. 10/8</strain>
        <tissue evidence="2">Leaf</tissue>
    </source>
</reference>
<dbReference type="EMBL" id="LXQA011188088">
    <property type="protein sequence ID" value="MCI88245.1"/>
    <property type="molecule type" value="Genomic_DNA"/>
</dbReference>
<proteinExistence type="predicted"/>
<comment type="caution">
    <text evidence="2">The sequence shown here is derived from an EMBL/GenBank/DDBJ whole genome shotgun (WGS) entry which is preliminary data.</text>
</comment>
<evidence type="ECO:0000313" key="2">
    <source>
        <dbReference type="EMBL" id="MCI88245.1"/>
    </source>
</evidence>
<organism evidence="2 3">
    <name type="scientific">Trifolium medium</name>
    <dbReference type="NCBI Taxonomy" id="97028"/>
    <lineage>
        <taxon>Eukaryota</taxon>
        <taxon>Viridiplantae</taxon>
        <taxon>Streptophyta</taxon>
        <taxon>Embryophyta</taxon>
        <taxon>Tracheophyta</taxon>
        <taxon>Spermatophyta</taxon>
        <taxon>Magnoliopsida</taxon>
        <taxon>eudicotyledons</taxon>
        <taxon>Gunneridae</taxon>
        <taxon>Pentapetalae</taxon>
        <taxon>rosids</taxon>
        <taxon>fabids</taxon>
        <taxon>Fabales</taxon>
        <taxon>Fabaceae</taxon>
        <taxon>Papilionoideae</taxon>
        <taxon>50 kb inversion clade</taxon>
        <taxon>NPAAA clade</taxon>
        <taxon>Hologalegina</taxon>
        <taxon>IRL clade</taxon>
        <taxon>Trifolieae</taxon>
        <taxon>Trifolium</taxon>
    </lineage>
</organism>
<evidence type="ECO:0000256" key="1">
    <source>
        <dbReference type="SAM" id="MobiDB-lite"/>
    </source>
</evidence>
<sequence>MIHEEDEETDEEPLQNKRKRTEPEAKEMNAEADA</sequence>
<dbReference type="AlphaFoldDB" id="A0A392VNE0"/>
<feature type="non-terminal residue" evidence="2">
    <location>
        <position position="34"/>
    </location>
</feature>
<evidence type="ECO:0000313" key="3">
    <source>
        <dbReference type="Proteomes" id="UP000265520"/>
    </source>
</evidence>
<feature type="compositionally biased region" description="Basic and acidic residues" evidence="1">
    <location>
        <begin position="21"/>
        <end position="34"/>
    </location>
</feature>
<feature type="region of interest" description="Disordered" evidence="1">
    <location>
        <begin position="1"/>
        <end position="34"/>
    </location>
</feature>
<dbReference type="Proteomes" id="UP000265520">
    <property type="component" value="Unassembled WGS sequence"/>
</dbReference>
<name>A0A392VNE0_9FABA</name>
<keyword evidence="3" id="KW-1185">Reference proteome</keyword>
<protein>
    <submittedName>
        <fullName evidence="2">Uncharacterized protein</fullName>
    </submittedName>
</protein>